<organism evidence="1">
    <name type="scientific">Lepeophtheirus salmonis</name>
    <name type="common">Salmon louse</name>
    <name type="synonym">Caligus salmonis</name>
    <dbReference type="NCBI Taxonomy" id="72036"/>
    <lineage>
        <taxon>Eukaryota</taxon>
        <taxon>Metazoa</taxon>
        <taxon>Ecdysozoa</taxon>
        <taxon>Arthropoda</taxon>
        <taxon>Crustacea</taxon>
        <taxon>Multicrustacea</taxon>
        <taxon>Hexanauplia</taxon>
        <taxon>Copepoda</taxon>
        <taxon>Siphonostomatoida</taxon>
        <taxon>Caligidae</taxon>
        <taxon>Lepeophtheirus</taxon>
    </lineage>
</organism>
<reference evidence="1" key="1">
    <citation type="submission" date="2014-05" db="EMBL/GenBank/DDBJ databases">
        <authorList>
            <person name="Chronopoulou M."/>
        </authorList>
    </citation>
    <scope>NUCLEOTIDE SEQUENCE</scope>
    <source>
        <tissue evidence="1">Whole organism</tissue>
    </source>
</reference>
<dbReference type="EMBL" id="HACA01024243">
    <property type="protein sequence ID" value="CDW41604.1"/>
    <property type="molecule type" value="Transcribed_RNA"/>
</dbReference>
<dbReference type="AlphaFoldDB" id="A0A0K2UTK2"/>
<proteinExistence type="predicted"/>
<feature type="non-terminal residue" evidence="1">
    <location>
        <position position="84"/>
    </location>
</feature>
<sequence length="84" mass="10385">MTLRKRKIFYLHWKRRKKKEDRHDNQSPSALLMSSYKFNNDSNKSRKSRVTFLQFIIYLFAKKESLKREIEKYIINCCLLFIYS</sequence>
<protein>
    <submittedName>
        <fullName evidence="1">Uncharacterized protein</fullName>
    </submittedName>
</protein>
<name>A0A0K2UTK2_LEPSM</name>
<evidence type="ECO:0000313" key="1">
    <source>
        <dbReference type="EMBL" id="CDW41604.1"/>
    </source>
</evidence>
<accession>A0A0K2UTK2</accession>